<accession>A0A1J7I968</accession>
<protein>
    <submittedName>
        <fullName evidence="3">Uncharacterized protein</fullName>
    </submittedName>
</protein>
<keyword evidence="4" id="KW-1185">Reference proteome</keyword>
<sequence length="97" mass="10592">MTSSGPAFVQLLDWGKKEILQKMGHASRHFENHTSYQRDGVGPGASSPRQDTHKGKSILTRVKAWSLGPVLIGLLCVWVGVQGPGCRRLLSLSFGTY</sequence>
<evidence type="ECO:0000313" key="4">
    <source>
        <dbReference type="Proteomes" id="UP000182658"/>
    </source>
</evidence>
<feature type="region of interest" description="Disordered" evidence="1">
    <location>
        <begin position="31"/>
        <end position="56"/>
    </location>
</feature>
<proteinExistence type="predicted"/>
<reference evidence="3 4" key="1">
    <citation type="submission" date="2016-10" db="EMBL/GenBank/DDBJ databases">
        <title>Draft genome sequence of Coniochaeta ligniaria NRRL30616, a lignocellulolytic fungus for bioabatement of inhibitors in plant biomass hydrolysates.</title>
        <authorList>
            <consortium name="DOE Joint Genome Institute"/>
            <person name="Jimenez D.J."/>
            <person name="Hector R.E."/>
            <person name="Riley R."/>
            <person name="Sun H."/>
            <person name="Grigoriev I.V."/>
            <person name="Van Elsas J.D."/>
            <person name="Nichols N.N."/>
        </authorList>
    </citation>
    <scope>NUCLEOTIDE SEQUENCE [LARGE SCALE GENOMIC DNA]</scope>
    <source>
        <strain evidence="3 4">NRRL 30616</strain>
    </source>
</reference>
<evidence type="ECO:0000256" key="2">
    <source>
        <dbReference type="SAM" id="Phobius"/>
    </source>
</evidence>
<evidence type="ECO:0000313" key="3">
    <source>
        <dbReference type="EMBL" id="OIW23883.1"/>
    </source>
</evidence>
<dbReference type="EMBL" id="KV875105">
    <property type="protein sequence ID" value="OIW23883.1"/>
    <property type="molecule type" value="Genomic_DNA"/>
</dbReference>
<keyword evidence="2" id="KW-0472">Membrane</keyword>
<organism evidence="3 4">
    <name type="scientific">Coniochaeta ligniaria NRRL 30616</name>
    <dbReference type="NCBI Taxonomy" id="1408157"/>
    <lineage>
        <taxon>Eukaryota</taxon>
        <taxon>Fungi</taxon>
        <taxon>Dikarya</taxon>
        <taxon>Ascomycota</taxon>
        <taxon>Pezizomycotina</taxon>
        <taxon>Sordariomycetes</taxon>
        <taxon>Sordariomycetidae</taxon>
        <taxon>Coniochaetales</taxon>
        <taxon>Coniochaetaceae</taxon>
        <taxon>Coniochaeta</taxon>
    </lineage>
</organism>
<name>A0A1J7I968_9PEZI</name>
<gene>
    <name evidence="3" type="ORF">CONLIGDRAFT_113280</name>
</gene>
<keyword evidence="2" id="KW-0812">Transmembrane</keyword>
<dbReference type="InParanoid" id="A0A1J7I968"/>
<feature type="transmembrane region" description="Helical" evidence="2">
    <location>
        <begin position="64"/>
        <end position="81"/>
    </location>
</feature>
<dbReference type="AlphaFoldDB" id="A0A1J7I968"/>
<dbReference type="Proteomes" id="UP000182658">
    <property type="component" value="Unassembled WGS sequence"/>
</dbReference>
<keyword evidence="2" id="KW-1133">Transmembrane helix</keyword>
<evidence type="ECO:0000256" key="1">
    <source>
        <dbReference type="SAM" id="MobiDB-lite"/>
    </source>
</evidence>